<dbReference type="InterPro" id="IPR020846">
    <property type="entry name" value="MFS_dom"/>
</dbReference>
<feature type="transmembrane region" description="Helical" evidence="7">
    <location>
        <begin position="103"/>
        <end position="122"/>
    </location>
</feature>
<accession>A0ABR5AFP3</accession>
<evidence type="ECO:0000256" key="2">
    <source>
        <dbReference type="ARBA" id="ARBA00022448"/>
    </source>
</evidence>
<feature type="transmembrane region" description="Helical" evidence="7">
    <location>
        <begin position="370"/>
        <end position="388"/>
    </location>
</feature>
<sequence length="399" mass="43336">MARWKINLLVLWFGQFLVFAGMTMITPFLPLYIKTLGVTEEHAVAMWAGFIFAGNFVTSFLAQPIWGNLSDRYGRKVMLLRSGFGMAVVIALMGLATHPWQLLLLRLVNGTISGYSPAAVALMSSNTPRNKMGFAMGTLQSGSVAGSILGPFLGGLLADWIGYRYIFYVTGALLFSASVLSMLLVKEKFNPEEAARQPKVSTLEGLSQLRHIPQLPALYTVTFLIQFSMLSVMPLIPLFVEKLVGPSEQIAFFAGLVSSVTGFSNMLAAPLLGKLADRIGHERVLRIALIGSSVAFVPQIFVQSIWQLLAARFFLGIFMGGLLPAVNALIRKFTPNGMESRAYSFNSSSLALGNMLGPVIGGAVSGFMSIRALFAVSACLLALNALWVRRNLVARRRGV</sequence>
<keyword evidence="3" id="KW-1003">Cell membrane</keyword>
<dbReference type="PANTHER" id="PTHR43414:SF6">
    <property type="entry name" value="MULTIDRUG RESISTANCE PROTEIN MDTG"/>
    <property type="match status" value="1"/>
</dbReference>
<feature type="transmembrane region" description="Helical" evidence="7">
    <location>
        <begin position="45"/>
        <end position="66"/>
    </location>
</feature>
<keyword evidence="4 7" id="KW-0812">Transmembrane</keyword>
<feature type="transmembrane region" description="Helical" evidence="7">
    <location>
        <begin position="284"/>
        <end position="302"/>
    </location>
</feature>
<feature type="transmembrane region" description="Helical" evidence="7">
    <location>
        <begin position="165"/>
        <end position="185"/>
    </location>
</feature>
<dbReference type="RefSeq" id="WP_041048895.1">
    <property type="nucleotide sequence ID" value="NZ_JXAK01000031.1"/>
</dbReference>
<evidence type="ECO:0000256" key="3">
    <source>
        <dbReference type="ARBA" id="ARBA00022475"/>
    </source>
</evidence>
<evidence type="ECO:0000256" key="5">
    <source>
        <dbReference type="ARBA" id="ARBA00022989"/>
    </source>
</evidence>
<feature type="transmembrane region" description="Helical" evidence="7">
    <location>
        <begin position="217"/>
        <end position="238"/>
    </location>
</feature>
<dbReference type="Gene3D" id="1.20.1250.20">
    <property type="entry name" value="MFS general substrate transporter like domains"/>
    <property type="match status" value="2"/>
</dbReference>
<organism evidence="9 10">
    <name type="scientific">Gordoniibacillus kamchatkensis</name>
    <dbReference type="NCBI Taxonomy" id="1590651"/>
    <lineage>
        <taxon>Bacteria</taxon>
        <taxon>Bacillati</taxon>
        <taxon>Bacillota</taxon>
        <taxon>Bacilli</taxon>
        <taxon>Bacillales</taxon>
        <taxon>Paenibacillaceae</taxon>
        <taxon>Gordoniibacillus</taxon>
    </lineage>
</organism>
<feature type="transmembrane region" description="Helical" evidence="7">
    <location>
        <begin position="78"/>
        <end position="97"/>
    </location>
</feature>
<dbReference type="EMBL" id="JXAK01000031">
    <property type="protein sequence ID" value="KIL39770.1"/>
    <property type="molecule type" value="Genomic_DNA"/>
</dbReference>
<evidence type="ECO:0000256" key="1">
    <source>
        <dbReference type="ARBA" id="ARBA00004651"/>
    </source>
</evidence>
<evidence type="ECO:0000313" key="10">
    <source>
        <dbReference type="Proteomes" id="UP000031967"/>
    </source>
</evidence>
<name>A0ABR5AFP3_9BACL</name>
<dbReference type="PROSITE" id="PS50850">
    <property type="entry name" value="MFS"/>
    <property type="match status" value="1"/>
</dbReference>
<dbReference type="PANTHER" id="PTHR43414">
    <property type="entry name" value="MULTIDRUG RESISTANCE PROTEIN MDTG"/>
    <property type="match status" value="1"/>
</dbReference>
<comment type="subcellular location">
    <subcellularLocation>
        <location evidence="1">Cell membrane</location>
        <topology evidence="1">Multi-pass membrane protein</topology>
    </subcellularLocation>
</comment>
<dbReference type="SUPFAM" id="SSF103473">
    <property type="entry name" value="MFS general substrate transporter"/>
    <property type="match status" value="1"/>
</dbReference>
<dbReference type="InterPro" id="IPR005828">
    <property type="entry name" value="MFS_sugar_transport-like"/>
</dbReference>
<dbReference type="InterPro" id="IPR001958">
    <property type="entry name" value="Tet-R_TetA/multi-R_MdtG-like"/>
</dbReference>
<feature type="transmembrane region" description="Helical" evidence="7">
    <location>
        <begin position="9"/>
        <end position="33"/>
    </location>
</feature>
<dbReference type="PRINTS" id="PR01035">
    <property type="entry name" value="TCRTETA"/>
</dbReference>
<keyword evidence="6 7" id="KW-0472">Membrane</keyword>
<dbReference type="Pfam" id="PF00083">
    <property type="entry name" value="Sugar_tr"/>
    <property type="match status" value="1"/>
</dbReference>
<feature type="transmembrane region" description="Helical" evidence="7">
    <location>
        <begin position="308"/>
        <end position="330"/>
    </location>
</feature>
<dbReference type="InterPro" id="IPR036259">
    <property type="entry name" value="MFS_trans_sf"/>
</dbReference>
<reference evidence="9 10" key="1">
    <citation type="submission" date="2014-12" db="EMBL/GenBank/DDBJ databases">
        <title>Draft genome sequence of Paenibacillus kamchatkensis strain B-2647.</title>
        <authorList>
            <person name="Karlyshev A.V."/>
            <person name="Kudryashova E.B."/>
        </authorList>
    </citation>
    <scope>NUCLEOTIDE SEQUENCE [LARGE SCALE GENOMIC DNA]</scope>
    <source>
        <strain evidence="9 10">VKM B-2647</strain>
    </source>
</reference>
<evidence type="ECO:0000313" key="9">
    <source>
        <dbReference type="EMBL" id="KIL39770.1"/>
    </source>
</evidence>
<evidence type="ECO:0000259" key="8">
    <source>
        <dbReference type="PROSITE" id="PS50850"/>
    </source>
</evidence>
<dbReference type="Pfam" id="PF07690">
    <property type="entry name" value="MFS_1"/>
    <property type="match status" value="1"/>
</dbReference>
<keyword evidence="10" id="KW-1185">Reference proteome</keyword>
<feature type="transmembrane region" description="Helical" evidence="7">
    <location>
        <begin position="250"/>
        <end position="272"/>
    </location>
</feature>
<proteinExistence type="predicted"/>
<feature type="domain" description="Major facilitator superfamily (MFS) profile" evidence="8">
    <location>
        <begin position="7"/>
        <end position="396"/>
    </location>
</feature>
<feature type="transmembrane region" description="Helical" evidence="7">
    <location>
        <begin position="134"/>
        <end position="153"/>
    </location>
</feature>
<comment type="caution">
    <text evidence="9">The sequence shown here is derived from an EMBL/GenBank/DDBJ whole genome shotgun (WGS) entry which is preliminary data.</text>
</comment>
<dbReference type="InterPro" id="IPR011701">
    <property type="entry name" value="MFS"/>
</dbReference>
<feature type="transmembrane region" description="Helical" evidence="7">
    <location>
        <begin position="342"/>
        <end position="364"/>
    </location>
</feature>
<gene>
    <name evidence="9" type="ORF">SD70_17830</name>
</gene>
<keyword evidence="2" id="KW-0813">Transport</keyword>
<evidence type="ECO:0000256" key="6">
    <source>
        <dbReference type="ARBA" id="ARBA00023136"/>
    </source>
</evidence>
<evidence type="ECO:0000256" key="4">
    <source>
        <dbReference type="ARBA" id="ARBA00022692"/>
    </source>
</evidence>
<dbReference type="Proteomes" id="UP000031967">
    <property type="component" value="Unassembled WGS sequence"/>
</dbReference>
<evidence type="ECO:0000256" key="7">
    <source>
        <dbReference type="SAM" id="Phobius"/>
    </source>
</evidence>
<protein>
    <submittedName>
        <fullName evidence="9">Multidrug transporter</fullName>
    </submittedName>
</protein>
<keyword evidence="5 7" id="KW-1133">Transmembrane helix</keyword>